<dbReference type="Gene3D" id="3.40.640.10">
    <property type="entry name" value="Type I PLP-dependent aspartate aminotransferase-like (Major domain)"/>
    <property type="match status" value="1"/>
</dbReference>
<dbReference type="InterPro" id="IPR015421">
    <property type="entry name" value="PyrdxlP-dep_Trfase_major"/>
</dbReference>
<dbReference type="AlphaFoldDB" id="A0A7X1A5T7"/>
<gene>
    <name evidence="4" type="ORF">HBP98_07275</name>
</gene>
<dbReference type="RefSeq" id="WP_185618609.1">
    <property type="nucleotide sequence ID" value="NZ_JAARMV010000002.1"/>
</dbReference>
<feature type="active site" description="Proton acceptor" evidence="1">
    <location>
        <position position="187"/>
    </location>
</feature>
<dbReference type="SUPFAM" id="SSF53383">
    <property type="entry name" value="PLP-dependent transferases"/>
    <property type="match status" value="1"/>
</dbReference>
<accession>A0A7X1A5T7</accession>
<dbReference type="PANTHER" id="PTHR30244">
    <property type="entry name" value="TRANSAMINASE"/>
    <property type="match status" value="1"/>
</dbReference>
<organism evidence="4 5">
    <name type="scientific">Listeria booriae</name>
    <dbReference type="NCBI Taxonomy" id="1552123"/>
    <lineage>
        <taxon>Bacteria</taxon>
        <taxon>Bacillati</taxon>
        <taxon>Bacillota</taxon>
        <taxon>Bacilli</taxon>
        <taxon>Bacillales</taxon>
        <taxon>Listeriaceae</taxon>
        <taxon>Listeria</taxon>
    </lineage>
</organism>
<dbReference type="GO" id="GO:0000271">
    <property type="term" value="P:polysaccharide biosynthetic process"/>
    <property type="evidence" value="ECO:0007669"/>
    <property type="project" value="TreeGrafter"/>
</dbReference>
<dbReference type="PANTHER" id="PTHR30244:SF34">
    <property type="entry name" value="DTDP-4-AMINO-4,6-DIDEOXYGALACTOSE TRANSAMINASE"/>
    <property type="match status" value="1"/>
</dbReference>
<dbReference type="Gene3D" id="3.90.1150.10">
    <property type="entry name" value="Aspartate Aminotransferase, domain 1"/>
    <property type="match status" value="1"/>
</dbReference>
<proteinExistence type="inferred from homology"/>
<feature type="modified residue" description="N6-(pyridoxal phosphate)lysine" evidence="2">
    <location>
        <position position="187"/>
    </location>
</feature>
<protein>
    <submittedName>
        <fullName evidence="4">Aminotransferase class V-fold PLP-dependent enzyme</fullName>
    </submittedName>
</protein>
<dbReference type="GO" id="GO:0030170">
    <property type="term" value="F:pyridoxal phosphate binding"/>
    <property type="evidence" value="ECO:0007669"/>
    <property type="project" value="TreeGrafter"/>
</dbReference>
<sequence length="372" mass="41129">MTKIIQNTFPFISEKTKITFLEGAKEILDSGKLILGPYTEKLEAETASFVGVKHAIAVSDATSAIQMVLEKIGVGGYEVIFPTNTFISPVYAAKQVGAEVGIVDIQLRDYNMDFASLEAQISDKTKAVIITHIAGTISPDIWRIKALCKENRIIMIEDASHAYGAEIDGIKAGAIGDIGIFSLYATKIATGGTGGLILTNDDALYQHCQLARHHGNQGPMNRLLAGDSLISEMNALLGYSQVMEIKENVSKRQQIKLYYEQHLNDIFWKSEIQFQEIAPNSISTFYKMIISSERTELIGQLREKLLEKGIHTGHCYKIPLHKQRTLKAMGITAICPNGDKYGDMHLSLPCHLGMNEAELQIVVTTIKEVIRE</sequence>
<evidence type="ECO:0000256" key="1">
    <source>
        <dbReference type="PIRSR" id="PIRSR000390-1"/>
    </source>
</evidence>
<keyword evidence="2 3" id="KW-0663">Pyridoxal phosphate</keyword>
<comment type="caution">
    <text evidence="4">The sequence shown here is derived from an EMBL/GenBank/DDBJ whole genome shotgun (WGS) entry which is preliminary data.</text>
</comment>
<dbReference type="Pfam" id="PF01041">
    <property type="entry name" value="DegT_DnrJ_EryC1"/>
    <property type="match status" value="1"/>
</dbReference>
<reference evidence="4 5" key="1">
    <citation type="submission" date="2020-03" db="EMBL/GenBank/DDBJ databases">
        <title>Soil Listeria distribution.</title>
        <authorList>
            <person name="Liao J."/>
            <person name="Wiedmann M."/>
        </authorList>
    </citation>
    <scope>NUCLEOTIDE SEQUENCE [LARGE SCALE GENOMIC DNA]</scope>
    <source>
        <strain evidence="4 5">FSL L7-1850</strain>
    </source>
</reference>
<evidence type="ECO:0000313" key="4">
    <source>
        <dbReference type="EMBL" id="MBC2371792.1"/>
    </source>
</evidence>
<evidence type="ECO:0000256" key="3">
    <source>
        <dbReference type="RuleBase" id="RU004508"/>
    </source>
</evidence>
<dbReference type="InterPro" id="IPR015422">
    <property type="entry name" value="PyrdxlP-dep_Trfase_small"/>
</dbReference>
<dbReference type="EMBL" id="JAARMV010000002">
    <property type="protein sequence ID" value="MBC2371792.1"/>
    <property type="molecule type" value="Genomic_DNA"/>
</dbReference>
<keyword evidence="4" id="KW-0032">Aminotransferase</keyword>
<evidence type="ECO:0000256" key="2">
    <source>
        <dbReference type="PIRSR" id="PIRSR000390-2"/>
    </source>
</evidence>
<comment type="similarity">
    <text evidence="3">Belongs to the DegT/DnrJ/EryC1 family.</text>
</comment>
<dbReference type="InterPro" id="IPR015424">
    <property type="entry name" value="PyrdxlP-dep_Trfase"/>
</dbReference>
<evidence type="ECO:0000313" key="5">
    <source>
        <dbReference type="Proteomes" id="UP000546244"/>
    </source>
</evidence>
<dbReference type="Proteomes" id="UP000546244">
    <property type="component" value="Unassembled WGS sequence"/>
</dbReference>
<dbReference type="PIRSF" id="PIRSF000390">
    <property type="entry name" value="PLP_StrS"/>
    <property type="match status" value="1"/>
</dbReference>
<dbReference type="GO" id="GO:0008483">
    <property type="term" value="F:transaminase activity"/>
    <property type="evidence" value="ECO:0007669"/>
    <property type="project" value="UniProtKB-KW"/>
</dbReference>
<dbReference type="InterPro" id="IPR000653">
    <property type="entry name" value="DegT/StrS_aminotransferase"/>
</dbReference>
<keyword evidence="4" id="KW-0808">Transferase</keyword>
<name>A0A7X1A5T7_9LIST</name>